<evidence type="ECO:0000313" key="2">
    <source>
        <dbReference type="EMBL" id="KKU94394.1"/>
    </source>
</evidence>
<dbReference type="InterPro" id="IPR002105">
    <property type="entry name" value="Dockerin_1_rpt"/>
</dbReference>
<dbReference type="GO" id="GO:0004553">
    <property type="term" value="F:hydrolase activity, hydrolyzing O-glycosyl compounds"/>
    <property type="evidence" value="ECO:0007669"/>
    <property type="project" value="InterPro"/>
</dbReference>
<proteinExistence type="predicted"/>
<dbReference type="AlphaFoldDB" id="A0A0G1UJT9"/>
<dbReference type="Pfam" id="PF00404">
    <property type="entry name" value="Dockerin_1"/>
    <property type="match status" value="1"/>
</dbReference>
<protein>
    <recommendedName>
        <fullName evidence="4">Cohesin domain-containing protein</fullName>
    </recommendedName>
</protein>
<dbReference type="GO" id="GO:0000272">
    <property type="term" value="P:polysaccharide catabolic process"/>
    <property type="evidence" value="ECO:0007669"/>
    <property type="project" value="InterPro"/>
</dbReference>
<dbReference type="InterPro" id="IPR036439">
    <property type="entry name" value="Dockerin_dom_sf"/>
</dbReference>
<evidence type="ECO:0000256" key="1">
    <source>
        <dbReference type="SAM" id="MobiDB-lite"/>
    </source>
</evidence>
<reference evidence="2 3" key="1">
    <citation type="journal article" date="2015" name="Nature">
        <title>rRNA introns, odd ribosomes, and small enigmatic genomes across a large radiation of phyla.</title>
        <authorList>
            <person name="Brown C.T."/>
            <person name="Hug L.A."/>
            <person name="Thomas B.C."/>
            <person name="Sharon I."/>
            <person name="Castelle C.J."/>
            <person name="Singh A."/>
            <person name="Wilkins M.J."/>
            <person name="Williams K.H."/>
            <person name="Banfield J.F."/>
        </authorList>
    </citation>
    <scope>NUCLEOTIDE SEQUENCE [LARGE SCALE GENOMIC DNA]</scope>
</reference>
<dbReference type="EMBL" id="LCPE01000014">
    <property type="protein sequence ID" value="KKU94394.1"/>
    <property type="molecule type" value="Genomic_DNA"/>
</dbReference>
<accession>A0A0G1UJT9</accession>
<feature type="compositionally biased region" description="Low complexity" evidence="1">
    <location>
        <begin position="252"/>
        <end position="266"/>
    </location>
</feature>
<feature type="compositionally biased region" description="Low complexity" evidence="1">
    <location>
        <begin position="278"/>
        <end position="291"/>
    </location>
</feature>
<organism evidence="2 3">
    <name type="scientific">Candidatus Amesbacteria bacterium GW2011_GWC1_48_10</name>
    <dbReference type="NCBI Taxonomy" id="1618365"/>
    <lineage>
        <taxon>Bacteria</taxon>
        <taxon>Candidatus Amesiibacteriota</taxon>
    </lineage>
</organism>
<sequence>MREQIKWRSLLILLVLAGGIFLTLTALKRKQEVKLGAAGYTATLAFSPNSITLSAGATSEPVWINLDTGGQSVSGADIWINFDKNKLIMADITKETHATFKTYAPIDTNGNFDKAKVIGDANLTGKIVFHMLVFDWVNNRFHNPFSGVVNPVTRLKFTAKAGVTGSTSVTFSYLGSGKTNDSNVTAGQNNADPVDILAQPSLALTINFAGVSSPTPSVPPTLTPTVPISNTPTRTPTATVTQIPTPTPIRTPTPTQVPTSTVTPFPTLTPTPGPSPTTTPTRTPTPVRTVTPTPPGGLPGDANGDGRVDGVDYVIWFNHYGTNTNNGPAWGDFDRSGRVDGVDYVIWFNHYGVY</sequence>
<evidence type="ECO:0008006" key="4">
    <source>
        <dbReference type="Google" id="ProtNLM"/>
    </source>
</evidence>
<dbReference type="Proteomes" id="UP000034877">
    <property type="component" value="Unassembled WGS sequence"/>
</dbReference>
<feature type="region of interest" description="Disordered" evidence="1">
    <location>
        <begin position="214"/>
        <end position="305"/>
    </location>
</feature>
<feature type="compositionally biased region" description="Pro residues" evidence="1">
    <location>
        <begin position="267"/>
        <end position="277"/>
    </location>
</feature>
<gene>
    <name evidence="2" type="ORF">UY22_C0014G0015</name>
</gene>
<dbReference type="InterPro" id="IPR018247">
    <property type="entry name" value="EF_Hand_1_Ca_BS"/>
</dbReference>
<dbReference type="Gene3D" id="1.10.1330.10">
    <property type="entry name" value="Dockerin domain"/>
    <property type="match status" value="1"/>
</dbReference>
<comment type="caution">
    <text evidence="2">The sequence shown here is derived from an EMBL/GenBank/DDBJ whole genome shotgun (WGS) entry which is preliminary data.</text>
</comment>
<evidence type="ECO:0000313" key="3">
    <source>
        <dbReference type="Proteomes" id="UP000034877"/>
    </source>
</evidence>
<name>A0A0G1UJT9_9BACT</name>
<dbReference type="PROSITE" id="PS00018">
    <property type="entry name" value="EF_HAND_1"/>
    <property type="match status" value="2"/>
</dbReference>
<dbReference type="SUPFAM" id="SSF63446">
    <property type="entry name" value="Type I dockerin domain"/>
    <property type="match status" value="1"/>
</dbReference>
<feature type="compositionally biased region" description="Low complexity" evidence="1">
    <location>
        <begin position="223"/>
        <end position="244"/>
    </location>
</feature>